<dbReference type="InterPro" id="IPR002575">
    <property type="entry name" value="Aminoglycoside_PTrfase"/>
</dbReference>
<evidence type="ECO:0000259" key="1">
    <source>
        <dbReference type="Pfam" id="PF01636"/>
    </source>
</evidence>
<dbReference type="InterPro" id="IPR011009">
    <property type="entry name" value="Kinase-like_dom_sf"/>
</dbReference>
<sequence>MLAKGSSLSALPMTADPALYFTRHGLSLVGLRRADTGFSNEVWLTDDAVLRLSPRTDHAREAGVALGALAAGVHTARPLFWGTDYNLWERLPGGMPTPAQLTPHFWNAVLDDLERLHAAPPEAYSPRPSELWVGDPGLAEGTDWTPAELAALLRVLSTPYPLTAPVFVHGDVYRHNLLADARGQYAGLLDWGNAGWATLEHECAVLDELEPALARWSGRIDLGLLWRLRLELLLKVAGAGRIPPSAVREALAHCG</sequence>
<reference evidence="2 3" key="1">
    <citation type="submission" date="2017-01" db="EMBL/GenBank/DDBJ databases">
        <title>Genome Analysis of Deinococcus marmoris KOPRI26562.</title>
        <authorList>
            <person name="Kim J.H."/>
            <person name="Oh H.-M."/>
        </authorList>
    </citation>
    <scope>NUCLEOTIDE SEQUENCE [LARGE SCALE GENOMIC DNA]</scope>
    <source>
        <strain evidence="2 3">KOPRI26562</strain>
    </source>
</reference>
<proteinExistence type="predicted"/>
<dbReference type="STRING" id="249408.BOO71_0014557"/>
<protein>
    <recommendedName>
        <fullName evidence="1">Aminoglycoside phosphotransferase domain-containing protein</fullName>
    </recommendedName>
</protein>
<dbReference type="Gene3D" id="3.90.1200.10">
    <property type="match status" value="1"/>
</dbReference>
<gene>
    <name evidence="2" type="ORF">BOO71_0014557</name>
</gene>
<evidence type="ECO:0000313" key="3">
    <source>
        <dbReference type="Proteomes" id="UP000186607"/>
    </source>
</evidence>
<organism evidence="2 3">
    <name type="scientific">Deinococcus marmoris</name>
    <dbReference type="NCBI Taxonomy" id="249408"/>
    <lineage>
        <taxon>Bacteria</taxon>
        <taxon>Thermotogati</taxon>
        <taxon>Deinococcota</taxon>
        <taxon>Deinococci</taxon>
        <taxon>Deinococcales</taxon>
        <taxon>Deinococcaceae</taxon>
        <taxon>Deinococcus</taxon>
    </lineage>
</organism>
<comment type="caution">
    <text evidence="2">The sequence shown here is derived from an EMBL/GenBank/DDBJ whole genome shotgun (WGS) entry which is preliminary data.</text>
</comment>
<dbReference type="Pfam" id="PF01636">
    <property type="entry name" value="APH"/>
    <property type="match status" value="1"/>
</dbReference>
<evidence type="ECO:0000313" key="2">
    <source>
        <dbReference type="EMBL" id="OLV15573.1"/>
    </source>
</evidence>
<accession>A0A1U7NRM4</accession>
<keyword evidence="3" id="KW-1185">Reference proteome</keyword>
<dbReference type="EMBL" id="MSTI01000175">
    <property type="protein sequence ID" value="OLV15573.1"/>
    <property type="molecule type" value="Genomic_DNA"/>
</dbReference>
<feature type="domain" description="Aminoglycoside phosphotransferase" evidence="1">
    <location>
        <begin position="32"/>
        <end position="206"/>
    </location>
</feature>
<dbReference type="AlphaFoldDB" id="A0A1U7NRM4"/>
<dbReference type="SUPFAM" id="SSF56112">
    <property type="entry name" value="Protein kinase-like (PK-like)"/>
    <property type="match status" value="1"/>
</dbReference>
<name>A0A1U7NRM4_9DEIO</name>
<dbReference type="Proteomes" id="UP000186607">
    <property type="component" value="Unassembled WGS sequence"/>
</dbReference>